<dbReference type="GO" id="GO:0016042">
    <property type="term" value="P:lipid catabolic process"/>
    <property type="evidence" value="ECO:0007669"/>
    <property type="project" value="UniProtKB-KW"/>
</dbReference>
<dbReference type="OrthoDB" id="2363873at2759"/>
<dbReference type="PIRSF" id="PIRSF018169">
    <property type="entry name" value="PAF_acetylhydrolase"/>
    <property type="match status" value="1"/>
</dbReference>
<dbReference type="EC" id="3.1.1.47" evidence="4"/>
<keyword evidence="2 4" id="KW-0442">Lipid degradation</keyword>
<feature type="active site" description="Charge relay system" evidence="5">
    <location>
        <position position="349"/>
    </location>
</feature>
<dbReference type="FunCoup" id="G4TGP9">
    <property type="interactions" value="10"/>
</dbReference>
<dbReference type="AlphaFoldDB" id="G4TGP9"/>
<evidence type="ECO:0000256" key="6">
    <source>
        <dbReference type="SAM" id="Phobius"/>
    </source>
</evidence>
<evidence type="ECO:0000256" key="3">
    <source>
        <dbReference type="ARBA" id="ARBA00023098"/>
    </source>
</evidence>
<evidence type="ECO:0000256" key="2">
    <source>
        <dbReference type="ARBA" id="ARBA00022963"/>
    </source>
</evidence>
<feature type="active site" description="Nucleophile" evidence="5">
    <location>
        <position position="251"/>
    </location>
</feature>
<dbReference type="STRING" id="1109443.G4TGP9"/>
<gene>
    <name evidence="7" type="ORF">PIIN_04401</name>
</gene>
<organism evidence="7 8">
    <name type="scientific">Serendipita indica (strain DSM 11827)</name>
    <name type="common">Root endophyte fungus</name>
    <name type="synonym">Piriformospora indica</name>
    <dbReference type="NCBI Taxonomy" id="1109443"/>
    <lineage>
        <taxon>Eukaryota</taxon>
        <taxon>Fungi</taxon>
        <taxon>Dikarya</taxon>
        <taxon>Basidiomycota</taxon>
        <taxon>Agaricomycotina</taxon>
        <taxon>Agaricomycetes</taxon>
        <taxon>Sebacinales</taxon>
        <taxon>Serendipitaceae</taxon>
        <taxon>Serendipita</taxon>
    </lineage>
</organism>
<keyword evidence="8" id="KW-1185">Reference proteome</keyword>
<dbReference type="Gene3D" id="3.40.50.1820">
    <property type="entry name" value="alpha/beta hydrolase"/>
    <property type="match status" value="1"/>
</dbReference>
<accession>G4TGP9</accession>
<keyword evidence="1 4" id="KW-0378">Hydrolase</keyword>
<dbReference type="Proteomes" id="UP000007148">
    <property type="component" value="Unassembled WGS sequence"/>
</dbReference>
<dbReference type="OMA" id="EAPCDGR"/>
<evidence type="ECO:0000256" key="4">
    <source>
        <dbReference type="PIRNR" id="PIRNR018169"/>
    </source>
</evidence>
<dbReference type="eggNOG" id="KOG3847">
    <property type="taxonomic scope" value="Eukaryota"/>
</dbReference>
<dbReference type="HOGENOM" id="CLU_022501_4_1_1"/>
<dbReference type="SUPFAM" id="SSF53474">
    <property type="entry name" value="alpha/beta-Hydrolases"/>
    <property type="match status" value="2"/>
</dbReference>
<dbReference type="InParanoid" id="G4TGP9"/>
<dbReference type="PANTHER" id="PTHR10272:SF0">
    <property type="entry name" value="PLATELET-ACTIVATING FACTOR ACETYLHYDROLASE"/>
    <property type="match status" value="1"/>
</dbReference>
<evidence type="ECO:0000256" key="1">
    <source>
        <dbReference type="ARBA" id="ARBA00022801"/>
    </source>
</evidence>
<name>G4TGP9_SERID</name>
<dbReference type="InterPro" id="IPR029058">
    <property type="entry name" value="AB_hydrolase_fold"/>
</dbReference>
<reference evidence="7 8" key="1">
    <citation type="journal article" date="2011" name="PLoS Pathog.">
        <title>Endophytic Life Strategies Decoded by Genome and Transcriptome Analyses of the Mutualistic Root Symbiont Piriformospora indica.</title>
        <authorList>
            <person name="Zuccaro A."/>
            <person name="Lahrmann U."/>
            <person name="Guldener U."/>
            <person name="Langen G."/>
            <person name="Pfiffi S."/>
            <person name="Biedenkopf D."/>
            <person name="Wong P."/>
            <person name="Samans B."/>
            <person name="Grimm C."/>
            <person name="Basiewicz M."/>
            <person name="Murat C."/>
            <person name="Martin F."/>
            <person name="Kogel K.H."/>
        </authorList>
    </citation>
    <scope>NUCLEOTIDE SEQUENCE [LARGE SCALE GENOMIC DNA]</scope>
    <source>
        <strain evidence="7 8">DSM 11827</strain>
    </source>
</reference>
<sequence>MLPRINGTYHVATSFWSIPFAKRVFGTAKFKSSQLPVFALEEAGVQVFYPCEKPQSRRAFGVEWLHRPLTQWAAGYATFLGYSRWIFYPIVFLLSAIIKMPLFRDTPLKAHPDGAEWPLVIFSHGLAGTRTTYSQICSRIAAQGYVVLAIEHRDGTGPSSIYPIDGKRRPHYYLNVQNLDWDEKLKNPETPMPLRTQQLDVRYVEILEVFKAFKEIVSGNDSVVGNSKDYPYWASWKDQVTVSSIIFTGHSFGGCTGFHILTHSPPKGYDCLPISKAIIHDPWMEPFPADFEQRVVRENQAFSIPVIVINSEEFTLWKSHFVRQDTLLKPWVSRAGENAAFVTLVGSRHMAFSDFPLITPLNKQRAIAYHDDIHELSMAFLEGRIPAYLKSIHKRATMTMFVENPDDKKRKKIKASPETIIIHHSSLPNNAAVSKL</sequence>
<evidence type="ECO:0000313" key="8">
    <source>
        <dbReference type="Proteomes" id="UP000007148"/>
    </source>
</evidence>
<comment type="catalytic activity">
    <reaction evidence="4">
        <text>a 1-O-alkyl-2-acetyl-sn-glycero-3-phosphocholine + H2O = a 1-O-alkyl-sn-glycero-3-phosphocholine + acetate + H(+)</text>
        <dbReference type="Rhea" id="RHEA:17777"/>
        <dbReference type="ChEBI" id="CHEBI:15377"/>
        <dbReference type="ChEBI" id="CHEBI:15378"/>
        <dbReference type="ChEBI" id="CHEBI:30089"/>
        <dbReference type="ChEBI" id="CHEBI:30909"/>
        <dbReference type="ChEBI" id="CHEBI:36707"/>
        <dbReference type="EC" id="3.1.1.47"/>
    </reaction>
</comment>
<dbReference type="EMBL" id="CAFZ01000084">
    <property type="protein sequence ID" value="CCA70463.1"/>
    <property type="molecule type" value="Genomic_DNA"/>
</dbReference>
<dbReference type="Pfam" id="PF03403">
    <property type="entry name" value="PAF-AH_p_II"/>
    <property type="match status" value="1"/>
</dbReference>
<keyword evidence="6" id="KW-0812">Transmembrane</keyword>
<keyword evidence="6" id="KW-1133">Transmembrane helix</keyword>
<proteinExistence type="inferred from homology"/>
<feature type="transmembrane region" description="Helical" evidence="6">
    <location>
        <begin position="85"/>
        <end position="102"/>
    </location>
</feature>
<comment type="caution">
    <text evidence="7">The sequence shown here is derived from an EMBL/GenBank/DDBJ whole genome shotgun (WGS) entry which is preliminary data.</text>
</comment>
<dbReference type="InterPro" id="IPR016715">
    <property type="entry name" value="PAF_acetylhydro_eukaryote"/>
</dbReference>
<keyword evidence="6" id="KW-0472">Membrane</keyword>
<protein>
    <recommendedName>
        <fullName evidence="4">Putative phospholipase</fullName>
        <ecNumber evidence="4">3.1.1.47</ecNumber>
    </recommendedName>
</protein>
<dbReference type="PANTHER" id="PTHR10272">
    <property type="entry name" value="PLATELET-ACTIVATING FACTOR ACETYLHYDROLASE"/>
    <property type="match status" value="1"/>
</dbReference>
<evidence type="ECO:0000256" key="5">
    <source>
        <dbReference type="PIRSR" id="PIRSR018169-1"/>
    </source>
</evidence>
<evidence type="ECO:0000313" key="7">
    <source>
        <dbReference type="EMBL" id="CCA70463.1"/>
    </source>
</evidence>
<dbReference type="GO" id="GO:0003847">
    <property type="term" value="F:1-alkyl-2-acetylglycerophosphocholine esterase activity"/>
    <property type="evidence" value="ECO:0007669"/>
    <property type="project" value="UniProtKB-UniRule"/>
</dbReference>
<feature type="active site" description="Charge relay system" evidence="5">
    <location>
        <position position="281"/>
    </location>
</feature>
<keyword evidence="3 4" id="KW-0443">Lipid metabolism</keyword>
<comment type="similarity">
    <text evidence="4">Belongs to the serine esterase family.</text>
</comment>